<dbReference type="GO" id="GO:0050519">
    <property type="term" value="F:holo-citrate lyase synthase activity"/>
    <property type="evidence" value="ECO:0007669"/>
    <property type="project" value="UniProtKB-EC"/>
</dbReference>
<dbReference type="STRING" id="572544.Ilyop_0548"/>
<reference evidence="5 6" key="1">
    <citation type="journal article" date="2010" name="Stand. Genomic Sci.">
        <title>Complete genome sequence of Ilyobacter polytropus type strain (CuHbu1).</title>
        <authorList>
            <person name="Sikorski J."/>
            <person name="Chertkov O."/>
            <person name="Lapidus A."/>
            <person name="Nolan M."/>
            <person name="Lucas S."/>
            <person name="Del Rio T.G."/>
            <person name="Tice H."/>
            <person name="Cheng J.F."/>
            <person name="Tapia R."/>
            <person name="Han C."/>
            <person name="Goodwin L."/>
            <person name="Pitluck S."/>
            <person name="Liolios K."/>
            <person name="Ivanova N."/>
            <person name="Mavromatis K."/>
            <person name="Mikhailova N."/>
            <person name="Pati A."/>
            <person name="Chen A."/>
            <person name="Palaniappan K."/>
            <person name="Land M."/>
            <person name="Hauser L."/>
            <person name="Chang Y.J."/>
            <person name="Jeffries C.D."/>
            <person name="Brambilla E."/>
            <person name="Yasawong M."/>
            <person name="Rohde M."/>
            <person name="Pukall R."/>
            <person name="Spring S."/>
            <person name="Goker M."/>
            <person name="Woyke T."/>
            <person name="Bristow J."/>
            <person name="Eisen J.A."/>
            <person name="Markowitz V."/>
            <person name="Hugenholtz P."/>
            <person name="Kyrpides N.C."/>
            <person name="Klenk H.P."/>
        </authorList>
    </citation>
    <scope>NUCLEOTIDE SEQUENCE [LARGE SCALE GENOMIC DNA]</scope>
    <source>
        <strain evidence="6">ATCC 51220 / DSM 2926 / LMG 16218 / CuHBu1</strain>
    </source>
</reference>
<evidence type="ECO:0000256" key="2">
    <source>
        <dbReference type="ARBA" id="ARBA00022679"/>
    </source>
</evidence>
<dbReference type="EMBL" id="CP002281">
    <property type="protein sequence ID" value="ADO82336.1"/>
    <property type="molecule type" value="Genomic_DNA"/>
</dbReference>
<dbReference type="KEGG" id="ipo:Ilyop_0548"/>
<dbReference type="InterPro" id="IPR005551">
    <property type="entry name" value="CitX"/>
</dbReference>
<comment type="catalytic activity">
    <reaction evidence="4">
        <text>apo-[citrate lyase ACP] + 2'-(5''-triphospho-alpha-D-ribosyl)-3'-dephospho-CoA = holo-[citrate lyase ACP] + diphosphate</text>
        <dbReference type="Rhea" id="RHEA:16333"/>
        <dbReference type="Rhea" id="RHEA-COMP:10157"/>
        <dbReference type="Rhea" id="RHEA-COMP:10158"/>
        <dbReference type="ChEBI" id="CHEBI:29999"/>
        <dbReference type="ChEBI" id="CHEBI:33019"/>
        <dbReference type="ChEBI" id="CHEBI:61378"/>
        <dbReference type="ChEBI" id="CHEBI:82683"/>
        <dbReference type="EC" id="2.7.7.61"/>
    </reaction>
</comment>
<dbReference type="GO" id="GO:0051191">
    <property type="term" value="P:prosthetic group biosynthetic process"/>
    <property type="evidence" value="ECO:0007669"/>
    <property type="project" value="InterPro"/>
</dbReference>
<dbReference type="NCBIfam" id="TIGR03124">
    <property type="entry name" value="citrate_citX"/>
    <property type="match status" value="1"/>
</dbReference>
<name>E3H6C3_ILYPC</name>
<dbReference type="EC" id="2.7.7.61" evidence="1"/>
<dbReference type="OrthoDB" id="3196716at2"/>
<dbReference type="eggNOG" id="COG3697">
    <property type="taxonomic scope" value="Bacteria"/>
</dbReference>
<evidence type="ECO:0000256" key="3">
    <source>
        <dbReference type="ARBA" id="ARBA00022695"/>
    </source>
</evidence>
<proteinExistence type="predicted"/>
<evidence type="ECO:0000313" key="6">
    <source>
        <dbReference type="Proteomes" id="UP000006875"/>
    </source>
</evidence>
<organism evidence="5 6">
    <name type="scientific">Ilyobacter polytropus (strain ATCC 51220 / DSM 2926 / LMG 16218 / CuHBu1)</name>
    <dbReference type="NCBI Taxonomy" id="572544"/>
    <lineage>
        <taxon>Bacteria</taxon>
        <taxon>Fusobacteriati</taxon>
        <taxon>Fusobacteriota</taxon>
        <taxon>Fusobacteriia</taxon>
        <taxon>Fusobacteriales</taxon>
        <taxon>Fusobacteriaceae</taxon>
        <taxon>Ilyobacter</taxon>
    </lineage>
</organism>
<dbReference type="HOGENOM" id="CLU_104529_0_0_0"/>
<evidence type="ECO:0000256" key="1">
    <source>
        <dbReference type="ARBA" id="ARBA00012524"/>
    </source>
</evidence>
<dbReference type="Pfam" id="PF03802">
    <property type="entry name" value="CitX"/>
    <property type="match status" value="1"/>
</dbReference>
<dbReference type="AlphaFoldDB" id="E3H6C3"/>
<evidence type="ECO:0000256" key="4">
    <source>
        <dbReference type="ARBA" id="ARBA00048574"/>
    </source>
</evidence>
<sequence>MKIKNINPIDILNARENRVRLQESLSKKYRFPFIALRTNYPGLDKNNFVANDIASIMNNECHRIFENKIIHNETLNSFEGLVYLMFIKEDPVNIKKSMIDLEKNHPLGRLVDIDVYKDDSQGISRSQLNLPKRKCFICENDAHICVRSRAHSLDELIKYIHISYENFKKNEVKK</sequence>
<dbReference type="RefSeq" id="WP_013387006.1">
    <property type="nucleotide sequence ID" value="NC_014632.1"/>
</dbReference>
<keyword evidence="3" id="KW-0548">Nucleotidyltransferase</keyword>
<keyword evidence="2" id="KW-0808">Transferase</keyword>
<gene>
    <name evidence="5" type="ordered locus">Ilyop_0548</name>
</gene>
<protein>
    <recommendedName>
        <fullName evidence="1">citrate lyase holo-[acyl-carrier protein] synthase</fullName>
        <ecNumber evidence="1">2.7.7.61</ecNumber>
    </recommendedName>
</protein>
<accession>E3H6C3</accession>
<keyword evidence="6" id="KW-1185">Reference proteome</keyword>
<dbReference type="Proteomes" id="UP000006875">
    <property type="component" value="Chromosome"/>
</dbReference>
<evidence type="ECO:0000313" key="5">
    <source>
        <dbReference type="EMBL" id="ADO82336.1"/>
    </source>
</evidence>